<name>A0ABZ3H6Q8_9BACT</name>
<gene>
    <name evidence="1" type="ORF">WCY31_08130</name>
</gene>
<reference evidence="1 2" key="1">
    <citation type="submission" date="2024-03" db="EMBL/GenBank/DDBJ databases">
        <title>Sulfurimonas sp. HSL3-1.</title>
        <authorList>
            <person name="Wang S."/>
        </authorList>
    </citation>
    <scope>NUCLEOTIDE SEQUENCE [LARGE SCALE GENOMIC DNA]</scope>
    <source>
        <strain evidence="1 2">HSL3-1</strain>
    </source>
</reference>
<organism evidence="1 2">
    <name type="scientific">Sulfurimonas diazotrophicus</name>
    <dbReference type="NCBI Taxonomy" id="3131939"/>
    <lineage>
        <taxon>Bacteria</taxon>
        <taxon>Pseudomonadati</taxon>
        <taxon>Campylobacterota</taxon>
        <taxon>Epsilonproteobacteria</taxon>
        <taxon>Campylobacterales</taxon>
        <taxon>Sulfurimonadaceae</taxon>
        <taxon>Sulfurimonas</taxon>
    </lineage>
</organism>
<dbReference type="EMBL" id="CP147920">
    <property type="protein sequence ID" value="XAU14223.1"/>
    <property type="molecule type" value="Genomic_DNA"/>
</dbReference>
<protein>
    <submittedName>
        <fullName evidence="1">Uncharacterized protein</fullName>
    </submittedName>
</protein>
<evidence type="ECO:0000313" key="1">
    <source>
        <dbReference type="EMBL" id="XAU14223.1"/>
    </source>
</evidence>
<accession>A0ABZ3H6Q8</accession>
<evidence type="ECO:0000313" key="2">
    <source>
        <dbReference type="Proteomes" id="UP001447842"/>
    </source>
</evidence>
<dbReference type="RefSeq" id="WP_345969304.1">
    <property type="nucleotide sequence ID" value="NZ_CP147920.1"/>
</dbReference>
<dbReference type="Proteomes" id="UP001447842">
    <property type="component" value="Chromosome"/>
</dbReference>
<proteinExistence type="predicted"/>
<sequence length="91" mass="10310">MAVNPVPIRAFHQREERYQGLQIEFDGSESVKSRILDTIDSVSQQRGISPSLNHFSDASIYIEFHDEYDRDGGEFFADLLGRLGIAQCESC</sequence>
<keyword evidence="2" id="KW-1185">Reference proteome</keyword>